<sequence length="635" mass="71098">MFILATLNNNAATTEEQTSLLPISNSITADLFLQVIYALLLAIGSRAISHGIELMMEVVSVGLVGGLVLPLLGALPDSVIVFFSTMGGQTIEETQHRVQVGVGSLAGSNIFLLTIPFAVSIWHGRCDILKGVSVNKTYTNFTWKHTGVSTLPYCMILARVMIITVIPYLIIQLSYILYSRNPLAQLHEKEKYWALCSFIICFVGFIGYSIYQIYDVRYQEKKLNLARKRFLWEQFFKHMSIQLKNSIKKKTLTRSTSTSKVIEGTSMSQNNMKIPKPNFEDSGNINNIIDDDAFSEADLGNRLTTQKIGGRNQLIKSDYLQKPSLISNLMGIDNRNPPMSAKQMTTPTKINVTKKLSSSTGGIKLNPSSTSLVDTEHQQQLQQFRSPKGRAVTDISDTGSYYQSNNNNENKQEEDFGSDNYLPTVHQEMETVYEGLKNKIQDLDEDDLIKHADEHQIIDLNIEPFPEKPKKVDRRNILIKSILYLVGGTVLIVLFADAFVESISVFSERIHIRSFYISFVVAPLALNCSELVTSYYLSQNKKRKHISLIHSSLYGAVSMNNLISLGTLLLMIYLRGLVWSFSAECLVILISTVFIGLLGSLKQTFNMVHCVVIASLYPLSIVIIILLESSAIGWN</sequence>
<feature type="domain" description="Sodium/calcium exchanger membrane region" evidence="9">
    <location>
        <begin position="481"/>
        <end position="625"/>
    </location>
</feature>
<comment type="caution">
    <text evidence="10">The sequence shown here is derived from an EMBL/GenBank/DDBJ whole genome shotgun (WGS) entry which is preliminary data.</text>
</comment>
<feature type="compositionally biased region" description="Polar residues" evidence="7">
    <location>
        <begin position="354"/>
        <end position="385"/>
    </location>
</feature>
<keyword evidence="11" id="KW-1185">Reference proteome</keyword>
<feature type="transmembrane region" description="Helical" evidence="8">
    <location>
        <begin position="192"/>
        <end position="214"/>
    </location>
</feature>
<feature type="region of interest" description="Disordered" evidence="7">
    <location>
        <begin position="354"/>
        <end position="416"/>
    </location>
</feature>
<feature type="transmembrane region" description="Helical" evidence="8">
    <location>
        <begin position="477"/>
        <end position="496"/>
    </location>
</feature>
<feature type="transmembrane region" description="Helical" evidence="8">
    <location>
        <begin position="516"/>
        <end position="537"/>
    </location>
</feature>
<evidence type="ECO:0000313" key="10">
    <source>
        <dbReference type="EMBL" id="KYQ99861.1"/>
    </source>
</evidence>
<evidence type="ECO:0000256" key="2">
    <source>
        <dbReference type="ARBA" id="ARBA00022448"/>
    </source>
</evidence>
<dbReference type="InterPro" id="IPR004837">
    <property type="entry name" value="NaCa_Exmemb"/>
</dbReference>
<evidence type="ECO:0000256" key="4">
    <source>
        <dbReference type="ARBA" id="ARBA00022989"/>
    </source>
</evidence>
<evidence type="ECO:0000256" key="5">
    <source>
        <dbReference type="ARBA" id="ARBA00023065"/>
    </source>
</evidence>
<evidence type="ECO:0000256" key="7">
    <source>
        <dbReference type="SAM" id="MobiDB-lite"/>
    </source>
</evidence>
<dbReference type="OrthoDB" id="26525at2759"/>
<dbReference type="EMBL" id="LODT01000020">
    <property type="protein sequence ID" value="KYQ99861.1"/>
    <property type="molecule type" value="Genomic_DNA"/>
</dbReference>
<reference evidence="10 11" key="1">
    <citation type="submission" date="2015-12" db="EMBL/GenBank/DDBJ databases">
        <title>Dictyostelia acquired genes for synthesis and detection of signals that induce cell-type specialization by lateral gene transfer from prokaryotes.</title>
        <authorList>
            <person name="Gloeckner G."/>
            <person name="Schaap P."/>
        </authorList>
    </citation>
    <scope>NUCLEOTIDE SEQUENCE [LARGE SCALE GENOMIC DNA]</scope>
    <source>
        <strain evidence="10 11">TK</strain>
    </source>
</reference>
<keyword evidence="2" id="KW-0813">Transport</keyword>
<dbReference type="Proteomes" id="UP000076078">
    <property type="component" value="Unassembled WGS sequence"/>
</dbReference>
<organism evidence="10 11">
    <name type="scientific">Tieghemostelium lacteum</name>
    <name type="common">Slime mold</name>
    <name type="synonym">Dictyostelium lacteum</name>
    <dbReference type="NCBI Taxonomy" id="361077"/>
    <lineage>
        <taxon>Eukaryota</taxon>
        <taxon>Amoebozoa</taxon>
        <taxon>Evosea</taxon>
        <taxon>Eumycetozoa</taxon>
        <taxon>Dictyostelia</taxon>
        <taxon>Dictyosteliales</taxon>
        <taxon>Raperosteliaceae</taxon>
        <taxon>Tieghemostelium</taxon>
    </lineage>
</organism>
<feature type="transmembrane region" description="Helical" evidence="8">
    <location>
        <begin position="156"/>
        <end position="177"/>
    </location>
</feature>
<keyword evidence="4 8" id="KW-1133">Transmembrane helix</keyword>
<feature type="transmembrane region" description="Helical" evidence="8">
    <location>
        <begin position="31"/>
        <end position="49"/>
    </location>
</feature>
<dbReference type="GO" id="GO:0015369">
    <property type="term" value="F:calcium:proton antiporter activity"/>
    <property type="evidence" value="ECO:0007669"/>
    <property type="project" value="TreeGrafter"/>
</dbReference>
<evidence type="ECO:0000313" key="11">
    <source>
        <dbReference type="Proteomes" id="UP000076078"/>
    </source>
</evidence>
<dbReference type="GO" id="GO:0012505">
    <property type="term" value="C:endomembrane system"/>
    <property type="evidence" value="ECO:0007669"/>
    <property type="project" value="UniProtKB-SubCell"/>
</dbReference>
<feature type="transmembrane region" description="Helical" evidence="8">
    <location>
        <begin position="608"/>
        <end position="627"/>
    </location>
</feature>
<keyword evidence="3 8" id="KW-0812">Transmembrane</keyword>
<feature type="transmembrane region" description="Helical" evidence="8">
    <location>
        <begin position="549"/>
        <end position="573"/>
    </location>
</feature>
<protein>
    <recommendedName>
        <fullName evidence="9">Sodium/calcium exchanger membrane region domain-containing protein</fullName>
    </recommendedName>
</protein>
<dbReference type="GO" id="GO:0006874">
    <property type="term" value="P:intracellular calcium ion homeostasis"/>
    <property type="evidence" value="ECO:0007669"/>
    <property type="project" value="TreeGrafter"/>
</dbReference>
<name>A0A152A0T2_TIELA</name>
<evidence type="ECO:0000256" key="6">
    <source>
        <dbReference type="ARBA" id="ARBA00023136"/>
    </source>
</evidence>
<dbReference type="PANTHER" id="PTHR31503">
    <property type="entry name" value="VACUOLAR CALCIUM ION TRANSPORTER"/>
    <property type="match status" value="1"/>
</dbReference>
<gene>
    <name evidence="10" type="ORF">DLAC_03815</name>
</gene>
<keyword evidence="6 8" id="KW-0472">Membrane</keyword>
<dbReference type="InterPro" id="IPR004713">
    <property type="entry name" value="CaH_exchang"/>
</dbReference>
<dbReference type="Pfam" id="PF01699">
    <property type="entry name" value="Na_Ca_ex"/>
    <property type="match status" value="1"/>
</dbReference>
<evidence type="ECO:0000256" key="8">
    <source>
        <dbReference type="SAM" id="Phobius"/>
    </source>
</evidence>
<evidence type="ECO:0000256" key="3">
    <source>
        <dbReference type="ARBA" id="ARBA00022692"/>
    </source>
</evidence>
<feature type="transmembrane region" description="Helical" evidence="8">
    <location>
        <begin position="579"/>
        <end position="601"/>
    </location>
</feature>
<dbReference type="PANTHER" id="PTHR31503:SF36">
    <property type="entry name" value="SODIUM_CALCIUM EXCHANGER MEMBRANE REGION DOMAIN-CONTAINING PROTEIN"/>
    <property type="match status" value="1"/>
</dbReference>
<feature type="compositionally biased region" description="Polar residues" evidence="7">
    <location>
        <begin position="395"/>
        <end position="404"/>
    </location>
</feature>
<dbReference type="GO" id="GO:0016020">
    <property type="term" value="C:membrane"/>
    <property type="evidence" value="ECO:0007669"/>
    <property type="project" value="InterPro"/>
</dbReference>
<keyword evidence="5" id="KW-0406">Ion transport</keyword>
<comment type="subcellular location">
    <subcellularLocation>
        <location evidence="1">Endomembrane system</location>
        <topology evidence="1">Multi-pass membrane protein</topology>
    </subcellularLocation>
</comment>
<evidence type="ECO:0000256" key="1">
    <source>
        <dbReference type="ARBA" id="ARBA00004127"/>
    </source>
</evidence>
<dbReference type="AlphaFoldDB" id="A0A152A0T2"/>
<evidence type="ECO:0000259" key="9">
    <source>
        <dbReference type="Pfam" id="PF01699"/>
    </source>
</evidence>
<dbReference type="InParanoid" id="A0A152A0T2"/>
<feature type="transmembrane region" description="Helical" evidence="8">
    <location>
        <begin position="61"/>
        <end position="83"/>
    </location>
</feature>
<accession>A0A152A0T2</accession>
<dbReference type="OMA" id="TCIKAIL"/>
<feature type="transmembrane region" description="Helical" evidence="8">
    <location>
        <begin position="103"/>
        <end position="122"/>
    </location>
</feature>
<proteinExistence type="predicted"/>